<protein>
    <submittedName>
        <fullName evidence="1">Uncharacterized protein</fullName>
    </submittedName>
</protein>
<dbReference type="Proteomes" id="UP001212997">
    <property type="component" value="Unassembled WGS sequence"/>
</dbReference>
<gene>
    <name evidence="1" type="ORF">NLI96_g9939</name>
</gene>
<dbReference type="EMBL" id="JANAWD010000532">
    <property type="protein sequence ID" value="KAJ3478184.1"/>
    <property type="molecule type" value="Genomic_DNA"/>
</dbReference>
<name>A0AAD5UUK6_9APHY</name>
<proteinExistence type="predicted"/>
<evidence type="ECO:0000313" key="1">
    <source>
        <dbReference type="EMBL" id="KAJ3478184.1"/>
    </source>
</evidence>
<accession>A0AAD5UUK6</accession>
<comment type="caution">
    <text evidence="1">The sequence shown here is derived from an EMBL/GenBank/DDBJ whole genome shotgun (WGS) entry which is preliminary data.</text>
</comment>
<sequence>MSLHASLTKILKALSPSLRTLACMFTRASGANANFSLYLGVTFPSLSEITIYNCLFSSRGSLNADFPVLKYAHFAYCESYPYMFHNMVPALTHVRLTMPFNQYEYDGRFRDPFCFGHPPQLKRLALLVDSEEREHCIRESLPRELEDITEFLLHTGKEDRYSFDDVEEDWIRGIGHRNGSYW</sequence>
<organism evidence="1 2">
    <name type="scientific">Meripilus lineatus</name>
    <dbReference type="NCBI Taxonomy" id="2056292"/>
    <lineage>
        <taxon>Eukaryota</taxon>
        <taxon>Fungi</taxon>
        <taxon>Dikarya</taxon>
        <taxon>Basidiomycota</taxon>
        <taxon>Agaricomycotina</taxon>
        <taxon>Agaricomycetes</taxon>
        <taxon>Polyporales</taxon>
        <taxon>Meripilaceae</taxon>
        <taxon>Meripilus</taxon>
    </lineage>
</organism>
<dbReference type="AlphaFoldDB" id="A0AAD5UUK6"/>
<evidence type="ECO:0000313" key="2">
    <source>
        <dbReference type="Proteomes" id="UP001212997"/>
    </source>
</evidence>
<reference evidence="1" key="1">
    <citation type="submission" date="2022-07" db="EMBL/GenBank/DDBJ databases">
        <title>Genome Sequence of Physisporinus lineatus.</title>
        <authorList>
            <person name="Buettner E."/>
        </authorList>
    </citation>
    <scope>NUCLEOTIDE SEQUENCE</scope>
    <source>
        <strain evidence="1">VT162</strain>
    </source>
</reference>
<keyword evidence="2" id="KW-1185">Reference proteome</keyword>